<dbReference type="GO" id="GO:0005829">
    <property type="term" value="C:cytosol"/>
    <property type="evidence" value="ECO:0007669"/>
    <property type="project" value="GOC"/>
</dbReference>
<dbReference type="GO" id="GO:1990071">
    <property type="term" value="C:TRAPPII protein complex"/>
    <property type="evidence" value="ECO:0007669"/>
    <property type="project" value="InterPro"/>
</dbReference>
<evidence type="ECO:0000256" key="3">
    <source>
        <dbReference type="ARBA" id="ARBA00023034"/>
    </source>
</evidence>
<dbReference type="OrthoDB" id="10256906at2759"/>
<feature type="region of interest" description="Disordered" evidence="4">
    <location>
        <begin position="54"/>
        <end position="74"/>
    </location>
</feature>
<evidence type="ECO:0000313" key="7">
    <source>
        <dbReference type="EMBL" id="ORZ34261.1"/>
    </source>
</evidence>
<evidence type="ECO:0000313" key="8">
    <source>
        <dbReference type="Proteomes" id="UP000193411"/>
    </source>
</evidence>
<protein>
    <recommendedName>
        <fullName evidence="9">Trafficking protein particle complex subunit 10</fullName>
    </recommendedName>
</protein>
<proteinExistence type="predicted"/>
<organism evidence="7 8">
    <name type="scientific">Catenaria anguillulae PL171</name>
    <dbReference type="NCBI Taxonomy" id="765915"/>
    <lineage>
        <taxon>Eukaryota</taxon>
        <taxon>Fungi</taxon>
        <taxon>Fungi incertae sedis</taxon>
        <taxon>Blastocladiomycota</taxon>
        <taxon>Blastocladiomycetes</taxon>
        <taxon>Blastocladiales</taxon>
        <taxon>Catenariaceae</taxon>
        <taxon>Catenaria</taxon>
    </lineage>
</organism>
<evidence type="ECO:0000259" key="5">
    <source>
        <dbReference type="Pfam" id="PF12584"/>
    </source>
</evidence>
<dbReference type="Pfam" id="PF23036">
    <property type="entry name" value="TRAPPC10_1st"/>
    <property type="match status" value="2"/>
</dbReference>
<feature type="domain" description="TRAPPC10/Trs130 N-terminal" evidence="6">
    <location>
        <begin position="1"/>
        <end position="48"/>
    </location>
</feature>
<evidence type="ECO:0000256" key="1">
    <source>
        <dbReference type="ARBA" id="ARBA00004555"/>
    </source>
</evidence>
<comment type="subcellular location">
    <subcellularLocation>
        <location evidence="1">Golgi apparatus</location>
    </subcellularLocation>
</comment>
<reference evidence="7 8" key="1">
    <citation type="submission" date="2016-07" db="EMBL/GenBank/DDBJ databases">
        <title>Pervasive Adenine N6-methylation of Active Genes in Fungi.</title>
        <authorList>
            <consortium name="DOE Joint Genome Institute"/>
            <person name="Mondo S.J."/>
            <person name="Dannebaum R.O."/>
            <person name="Kuo R.C."/>
            <person name="Labutti K."/>
            <person name="Haridas S."/>
            <person name="Kuo A."/>
            <person name="Salamov A."/>
            <person name="Ahrendt S.R."/>
            <person name="Lipzen A."/>
            <person name="Sullivan W."/>
            <person name="Andreopoulos W.B."/>
            <person name="Clum A."/>
            <person name="Lindquist E."/>
            <person name="Daum C."/>
            <person name="Ramamoorthy G.K."/>
            <person name="Gryganskyi A."/>
            <person name="Culley D."/>
            <person name="Magnuson J.K."/>
            <person name="James T.Y."/>
            <person name="O'Malley M.A."/>
            <person name="Stajich J.E."/>
            <person name="Spatafora J.W."/>
            <person name="Visel A."/>
            <person name="Grigoriev I.V."/>
        </authorList>
    </citation>
    <scope>NUCLEOTIDE SEQUENCE [LARGE SCALE GENOMIC DNA]</scope>
    <source>
        <strain evidence="7 8">PL171</strain>
    </source>
</reference>
<comment type="caution">
    <text evidence="7">The sequence shown here is derived from an EMBL/GenBank/DDBJ whole genome shotgun (WGS) entry which is preliminary data.</text>
</comment>
<feature type="compositionally biased region" description="Low complexity" evidence="4">
    <location>
        <begin position="117"/>
        <end position="137"/>
    </location>
</feature>
<feature type="domain" description="TRAPPC10/Trs130 N-terminal" evidence="6">
    <location>
        <begin position="144"/>
        <end position="324"/>
    </location>
</feature>
<dbReference type="Pfam" id="PF12584">
    <property type="entry name" value="TRAPPC10"/>
    <property type="match status" value="1"/>
</dbReference>
<dbReference type="EMBL" id="MCFL01000030">
    <property type="protein sequence ID" value="ORZ34261.1"/>
    <property type="molecule type" value="Genomic_DNA"/>
</dbReference>
<evidence type="ECO:0000259" key="6">
    <source>
        <dbReference type="Pfam" id="PF23036"/>
    </source>
</evidence>
<sequence length="1346" mass="142804">MYFVHCDDLETYRQVIRNEIKDWVTNFTGTNAKRTADQDWCIVVINTDAHPGAAGDGAGTGGSGGSGGAGGAASQGMAKLASQTQKFLSMKTSVLDKIKSDFGGTAPLSVPSSSTQSNGANANPSSSSSAASSGNAAPLPPRRLDRIISLRLHAGDFTKSHEGWSDFFTRIKDGLLTSFETQVARYDDDIQRLDAQRMIPGWNYCQFFLLKEGLANCFAATNLVDDALVQLDELEAAWEQTVHRQVVGFSEFISASPSTDAADGDHNNEGGEDHVGPMMLLGVPPKKDYRSLLISNSISIFDFRVYLAARQFAQLVRQRRPVDLASRVLRWLRAFVPVVHENHVQEWFAESLILSVVEATLAAMDAMIPLLKLDSEQMARVQGAKLDVALVGKSALDRVGAKVHGLKPSLGTSHSSPPSPSATAANQSTRLALKLSTPTLVSSLSSLNAFAQVYTWYLDQGDLCSQLAHRPRFAMMLQTDRANLAYAQGDWALAGDLYAKVVTSYAEAGWLAVDRCLLQRQAQCYRAVGARQEYLMTCLRLVASNIVHSGGGSGRGGPPATAAVGEDMIDWTQLTGVARELEDPVVVEFAPLFQVRLPPNLFTVVDSASPPRISLDPDAMVIVSHLASPLAIDRVSLTLVGGETNDLVFSTRNVDLVPGPQGTRLEGMHWDAPGTAGDYVAEKVKIEVGKLVFVTNLLKENRKHTLRILEPPAPVSLDVGLPLVLADGNRDVMVRIVADAAAEVLPNGILTLWSLHPQPKALVPERVELVDPVSGEAVVMLHRVSTGADADAGGMVVEHPGRFLVPGIKADGAAVIRLTLPEPWMQVAIKAVFEATLPHSPADAETSGVPLTVSLVESVVNVSVPLVDAEVQVMGGSHEYLVLTLTNANATGVLSVDACEVQVDSTVAGGEVIPLNPETVLLPAGRTASLAYLIQGMASVDVLRGSICIRHHFFDEDVRHFMFSTLRRILAESNLLLYYPLLKQAWASHIAALDSTKLTLTGTMAVPDPGPLSLGILPPPVLDSLQAAATDFYAKIKSVKLSQVQQEPQTLNHRMTRIPIALELPVARLQYGLSPLISPSDSRRKPLVTVGTPLLCQVVIKRLPTRRRATSKSHDTMLEFVYEIVSAEDTWLVVGGRRRVFSLAPEAEITYPVSLIPLVSGQVAVPLVQLGVRPAPGGQVSDEAPSSAPMVSVEPLVGQAYPRAVQVCPEPTTTLVVVDGTQVQRVGQPRSAAPGQGTGGVTSFTGSAGVLNQQLPPTGLPPPLGGDSYMSLMTSSVYSVAAGVGAGSGLPARTGSRSSLSGPGGSGAAAAAAAAVAGGGSNVSRSVLGLHRNSDFSLSSSTGTPA</sequence>
<evidence type="ECO:0000256" key="4">
    <source>
        <dbReference type="SAM" id="MobiDB-lite"/>
    </source>
</evidence>
<feature type="region of interest" description="Disordered" evidence="4">
    <location>
        <begin position="407"/>
        <end position="427"/>
    </location>
</feature>
<dbReference type="GO" id="GO:0006891">
    <property type="term" value="P:intra-Golgi vesicle-mediated transport"/>
    <property type="evidence" value="ECO:0007669"/>
    <property type="project" value="TreeGrafter"/>
</dbReference>
<feature type="compositionally biased region" description="Low complexity" evidence="4">
    <location>
        <begin position="408"/>
        <end position="427"/>
    </location>
</feature>
<dbReference type="PANTHER" id="PTHR13251">
    <property type="entry name" value="EPILEPSY HOLOPROSENCEPHALY CANDIDATE 1/TMEM1"/>
    <property type="match status" value="1"/>
</dbReference>
<feature type="compositionally biased region" description="Polar residues" evidence="4">
    <location>
        <begin position="1241"/>
        <end position="1254"/>
    </location>
</feature>
<evidence type="ECO:0008006" key="9">
    <source>
        <dbReference type="Google" id="ProtNLM"/>
    </source>
</evidence>
<feature type="region of interest" description="Disordered" evidence="4">
    <location>
        <begin position="107"/>
        <end position="138"/>
    </location>
</feature>
<dbReference type="InterPro" id="IPR045126">
    <property type="entry name" value="TRAPPC10/Trs130"/>
</dbReference>
<dbReference type="GO" id="GO:0034498">
    <property type="term" value="P:early endosome to Golgi transport"/>
    <property type="evidence" value="ECO:0007669"/>
    <property type="project" value="TreeGrafter"/>
</dbReference>
<keyword evidence="3" id="KW-0333">Golgi apparatus</keyword>
<keyword evidence="2" id="KW-0813">Transport</keyword>
<evidence type="ECO:0000256" key="2">
    <source>
        <dbReference type="ARBA" id="ARBA00022448"/>
    </source>
</evidence>
<dbReference type="InterPro" id="IPR022233">
    <property type="entry name" value="TRAPPC10/Trs130_C"/>
</dbReference>
<name>A0A1Y2HK89_9FUNG</name>
<keyword evidence="8" id="KW-1185">Reference proteome</keyword>
<feature type="domain" description="TRAPPC10/Trs130 C-terminal" evidence="5">
    <location>
        <begin position="1078"/>
        <end position="1194"/>
    </location>
</feature>
<dbReference type="InterPro" id="IPR056913">
    <property type="entry name" value="TRAPPC10/Trs130_N"/>
</dbReference>
<dbReference type="STRING" id="765915.A0A1Y2HK89"/>
<feature type="compositionally biased region" description="Gly residues" evidence="4">
    <location>
        <begin position="54"/>
        <end position="73"/>
    </location>
</feature>
<dbReference type="PANTHER" id="PTHR13251:SF3">
    <property type="entry name" value="TRAFFICKING PROTEIN PARTICLE COMPLEX SUBUNIT 10"/>
    <property type="match status" value="1"/>
</dbReference>
<dbReference type="Proteomes" id="UP000193411">
    <property type="component" value="Unassembled WGS sequence"/>
</dbReference>
<gene>
    <name evidence="7" type="ORF">BCR44DRAFT_1178879</name>
</gene>
<feature type="region of interest" description="Disordered" evidence="4">
    <location>
        <begin position="1226"/>
        <end position="1267"/>
    </location>
</feature>
<accession>A0A1Y2HK89</accession>